<keyword evidence="2" id="KW-0472">Membrane</keyword>
<dbReference type="InterPro" id="IPR011057">
    <property type="entry name" value="Mss4-like_sf"/>
</dbReference>
<dbReference type="PROSITE" id="PS01003">
    <property type="entry name" value="TCTP_2"/>
    <property type="match status" value="1"/>
</dbReference>
<evidence type="ECO:0000313" key="4">
    <source>
        <dbReference type="EMBL" id="KAF2607486.1"/>
    </source>
</evidence>
<dbReference type="InterPro" id="IPR034737">
    <property type="entry name" value="TCTP"/>
</dbReference>
<dbReference type="PROSITE" id="PS51797">
    <property type="entry name" value="TCTP_3"/>
    <property type="match status" value="1"/>
</dbReference>
<dbReference type="SUPFAM" id="SSF51316">
    <property type="entry name" value="Mss4-like"/>
    <property type="match status" value="1"/>
</dbReference>
<evidence type="ECO:0000256" key="1">
    <source>
        <dbReference type="PROSITE-ProRule" id="PRU01133"/>
    </source>
</evidence>
<comment type="similarity">
    <text evidence="1">Belongs to the TCTP family.</text>
</comment>
<dbReference type="InterPro" id="IPR018103">
    <property type="entry name" value="Translation_control_tumour_CS"/>
</dbReference>
<evidence type="ECO:0000256" key="2">
    <source>
        <dbReference type="SAM" id="Phobius"/>
    </source>
</evidence>
<reference evidence="4" key="1">
    <citation type="submission" date="2019-12" db="EMBL/GenBank/DDBJ databases">
        <title>Genome sequencing and annotation of Brassica cretica.</title>
        <authorList>
            <person name="Studholme D.J."/>
            <person name="Sarris P.F."/>
        </authorList>
    </citation>
    <scope>NUCLEOTIDE SEQUENCE</scope>
    <source>
        <strain evidence="4">PFS-001/15</strain>
        <tissue evidence="4">Leaf</tissue>
    </source>
</reference>
<dbReference type="GO" id="GO:0005737">
    <property type="term" value="C:cytoplasm"/>
    <property type="evidence" value="ECO:0007669"/>
    <property type="project" value="TreeGrafter"/>
</dbReference>
<dbReference type="PANTHER" id="PTHR11991:SF18">
    <property type="entry name" value="GENOME ASSEMBLY, CHROMOSOME: A01"/>
    <property type="match status" value="1"/>
</dbReference>
<accession>A0A8S9LQJ7</accession>
<sequence>MDQSNIMSRPQPSPACGWLRLRFVSPLLCRGQLLPATVACETRCPGHRLPANVACGLGHCCDEFMAAAGSFREASPRPSFIHDVKSPSPVGFELRPGVVLSSGGLLLRCTVTGSPRRQAVAVTTIPSLSQFSTTGSMVQAVSSPPCPTPPSWSCSSSESSSPSSTRSGDKNNHSLQWWIPILVCFLFSFSICLFFFRTCIHFVIEGATKYLLPKLKDFQFFVGESMHDDSTVVFAYYKEGATNPTFLYFGHGLKEVKC</sequence>
<dbReference type="InterPro" id="IPR018105">
    <property type="entry name" value="Translational_control_tumour_p"/>
</dbReference>
<dbReference type="Proteomes" id="UP000712281">
    <property type="component" value="Unassembled WGS sequence"/>
</dbReference>
<organism evidence="4 5">
    <name type="scientific">Brassica cretica</name>
    <name type="common">Mustard</name>
    <dbReference type="NCBI Taxonomy" id="69181"/>
    <lineage>
        <taxon>Eukaryota</taxon>
        <taxon>Viridiplantae</taxon>
        <taxon>Streptophyta</taxon>
        <taxon>Embryophyta</taxon>
        <taxon>Tracheophyta</taxon>
        <taxon>Spermatophyta</taxon>
        <taxon>Magnoliopsida</taxon>
        <taxon>eudicotyledons</taxon>
        <taxon>Gunneridae</taxon>
        <taxon>Pentapetalae</taxon>
        <taxon>rosids</taxon>
        <taxon>malvids</taxon>
        <taxon>Brassicales</taxon>
        <taxon>Brassicaceae</taxon>
        <taxon>Brassiceae</taxon>
        <taxon>Brassica</taxon>
    </lineage>
</organism>
<dbReference type="AlphaFoldDB" id="A0A8S9LQJ7"/>
<evidence type="ECO:0000313" key="5">
    <source>
        <dbReference type="Proteomes" id="UP000712281"/>
    </source>
</evidence>
<name>A0A8S9LQJ7_BRACR</name>
<protein>
    <recommendedName>
        <fullName evidence="3">TCTP domain-containing protein</fullName>
    </recommendedName>
</protein>
<dbReference type="PANTHER" id="PTHR11991">
    <property type="entry name" value="TRANSLATIONALLY CONTROLLED TUMOR PROTEIN-RELATED"/>
    <property type="match status" value="1"/>
</dbReference>
<gene>
    <name evidence="4" type="ORF">F2Q68_00045780</name>
</gene>
<comment type="caution">
    <text evidence="4">The sequence shown here is derived from an EMBL/GenBank/DDBJ whole genome shotgun (WGS) entry which is preliminary data.</text>
</comment>
<dbReference type="InterPro" id="IPR011323">
    <property type="entry name" value="Mss4/transl-control_tumour"/>
</dbReference>
<evidence type="ECO:0000259" key="3">
    <source>
        <dbReference type="PROSITE" id="PS51797"/>
    </source>
</evidence>
<dbReference type="EMBL" id="QGKW02000276">
    <property type="protein sequence ID" value="KAF2607486.1"/>
    <property type="molecule type" value="Genomic_DNA"/>
</dbReference>
<keyword evidence="2" id="KW-0812">Transmembrane</keyword>
<dbReference type="Pfam" id="PF00838">
    <property type="entry name" value="TCTP"/>
    <property type="match status" value="1"/>
</dbReference>
<dbReference type="GO" id="GO:0005509">
    <property type="term" value="F:calcium ion binding"/>
    <property type="evidence" value="ECO:0007669"/>
    <property type="project" value="TreeGrafter"/>
</dbReference>
<dbReference type="Gene3D" id="2.170.150.10">
    <property type="entry name" value="Metal Binding Protein, Guanine Nucleotide Exchange Factor, Chain A"/>
    <property type="match status" value="1"/>
</dbReference>
<keyword evidence="2" id="KW-1133">Transmembrane helix</keyword>
<proteinExistence type="inferred from homology"/>
<feature type="transmembrane region" description="Helical" evidence="2">
    <location>
        <begin position="177"/>
        <end position="196"/>
    </location>
</feature>
<feature type="domain" description="TCTP" evidence="3">
    <location>
        <begin position="204"/>
        <end position="258"/>
    </location>
</feature>